<evidence type="ECO:0000313" key="3">
    <source>
        <dbReference type="Proteomes" id="UP001201873"/>
    </source>
</evidence>
<organism evidence="2 3">
    <name type="scientific">Frankia umida</name>
    <dbReference type="NCBI Taxonomy" id="573489"/>
    <lineage>
        <taxon>Bacteria</taxon>
        <taxon>Bacillati</taxon>
        <taxon>Actinomycetota</taxon>
        <taxon>Actinomycetes</taxon>
        <taxon>Frankiales</taxon>
        <taxon>Frankiaceae</taxon>
        <taxon>Frankia</taxon>
    </lineage>
</organism>
<dbReference type="Proteomes" id="UP001201873">
    <property type="component" value="Unassembled WGS sequence"/>
</dbReference>
<name>A0ABT0K626_9ACTN</name>
<gene>
    <name evidence="2" type="ORF">MXD59_23875</name>
</gene>
<reference evidence="2 3" key="1">
    <citation type="submission" date="2022-04" db="EMBL/GenBank/DDBJ databases">
        <title>Genome diversity in the genus Frankia.</title>
        <authorList>
            <person name="Carlos-Shanley C."/>
            <person name="Hahn D."/>
        </authorList>
    </citation>
    <scope>NUCLEOTIDE SEQUENCE [LARGE SCALE GENOMIC DNA]</scope>
    <source>
        <strain evidence="2 3">Ag45/Mut15</strain>
    </source>
</reference>
<sequence length="301" mass="30484">MRESLPLTAPVSLADSDGETGLAGLPGAAGPEGAAGGSGGPALVWYASYGSNMRLARLTYYLAGGCPPGSTHRHPGCRDPRPPRLAMPVMLPGAMYFASESAIWTGGVSFYDPTAAGETAGRAYLLTAGQFADVAAQEMHRTPEADLDLAAVLRTGRAQIGAGRYETLVLVGHSGGVPVLTFTAPWQMADVEPSVPSGGYLTMLAAGIREAHGWPAAQIAAYLAARPGAAGYWAPSEIERLLTPTESLPVQTAPLLDRADAALDQAGTALGQSGAGLGQSGVALGQSGVALVPSGSHPGQA</sequence>
<evidence type="ECO:0000313" key="2">
    <source>
        <dbReference type="EMBL" id="MCK9878763.1"/>
    </source>
</evidence>
<comment type="caution">
    <text evidence="2">The sequence shown here is derived from an EMBL/GenBank/DDBJ whole genome shotgun (WGS) entry which is preliminary data.</text>
</comment>
<dbReference type="Gene3D" id="3.10.490.10">
    <property type="entry name" value="Gamma-glutamyl cyclotransferase-like"/>
    <property type="match status" value="1"/>
</dbReference>
<protein>
    <submittedName>
        <fullName evidence="2">Histone deacetylase</fullName>
    </submittedName>
</protein>
<evidence type="ECO:0000256" key="1">
    <source>
        <dbReference type="SAM" id="MobiDB-lite"/>
    </source>
</evidence>
<dbReference type="EMBL" id="JALKFT010000043">
    <property type="protein sequence ID" value="MCK9878763.1"/>
    <property type="molecule type" value="Genomic_DNA"/>
</dbReference>
<accession>A0ABT0K626</accession>
<feature type="region of interest" description="Disordered" evidence="1">
    <location>
        <begin position="1"/>
        <end position="33"/>
    </location>
</feature>
<feature type="compositionally biased region" description="Low complexity" evidence="1">
    <location>
        <begin position="22"/>
        <end position="32"/>
    </location>
</feature>
<keyword evidence="3" id="KW-1185">Reference proteome</keyword>
<proteinExistence type="predicted"/>